<protein>
    <submittedName>
        <fullName evidence="1">Uncharacterized protein</fullName>
    </submittedName>
</protein>
<gene>
    <name evidence="1" type="ORF">ColSpa_08922</name>
</gene>
<dbReference type="Proteomes" id="UP001055115">
    <property type="component" value="Unassembled WGS sequence"/>
</dbReference>
<dbReference type="EMBL" id="BQXU01000025">
    <property type="protein sequence ID" value="GKT48741.1"/>
    <property type="molecule type" value="Genomic_DNA"/>
</dbReference>
<name>A0AA37PAL6_9PEZI</name>
<dbReference type="AlphaFoldDB" id="A0AA37PAL6"/>
<evidence type="ECO:0000313" key="2">
    <source>
        <dbReference type="Proteomes" id="UP001055115"/>
    </source>
</evidence>
<organism evidence="1 2">
    <name type="scientific">Colletotrichum spaethianum</name>
    <dbReference type="NCBI Taxonomy" id="700344"/>
    <lineage>
        <taxon>Eukaryota</taxon>
        <taxon>Fungi</taxon>
        <taxon>Dikarya</taxon>
        <taxon>Ascomycota</taxon>
        <taxon>Pezizomycotina</taxon>
        <taxon>Sordariomycetes</taxon>
        <taxon>Hypocreomycetidae</taxon>
        <taxon>Glomerellales</taxon>
        <taxon>Glomerellaceae</taxon>
        <taxon>Colletotrichum</taxon>
        <taxon>Colletotrichum spaethianum species complex</taxon>
    </lineage>
</organism>
<comment type="caution">
    <text evidence="1">The sequence shown here is derived from an EMBL/GenBank/DDBJ whole genome shotgun (WGS) entry which is preliminary data.</text>
</comment>
<proteinExistence type="predicted"/>
<reference evidence="1 2" key="1">
    <citation type="submission" date="2022-03" db="EMBL/GenBank/DDBJ databases">
        <title>Genome data of Colletotrichum spp.</title>
        <authorList>
            <person name="Utami Y.D."/>
            <person name="Hiruma K."/>
        </authorList>
    </citation>
    <scope>NUCLEOTIDE SEQUENCE [LARGE SCALE GENOMIC DNA]</scope>
    <source>
        <strain evidence="1 2">MAFF 239500</strain>
    </source>
</reference>
<evidence type="ECO:0000313" key="1">
    <source>
        <dbReference type="EMBL" id="GKT48741.1"/>
    </source>
</evidence>
<dbReference type="GeneID" id="73329724"/>
<accession>A0AA37PAL6</accession>
<keyword evidence="2" id="KW-1185">Reference proteome</keyword>
<sequence length="183" mass="20216">MDRKGYVICWPTINAANWNNLINQDSIGNDIKSLDRVRHVALGVNGSHIILHGTNRWRYAISSNYPVLDAIMDNLSGSMNVTFVALNPWKANEFLLIVDNDTAYFALDSRLENIVTENLRELGIDCNSVVKYNPTRTVAKPRPIPNIKNKEFLREMLGHAFGGTVGAVAASVITGLGLSCTVM</sequence>
<dbReference type="RefSeq" id="XP_049131091.1">
    <property type="nucleotide sequence ID" value="XM_049275134.1"/>
</dbReference>